<dbReference type="GO" id="GO:0005783">
    <property type="term" value="C:endoplasmic reticulum"/>
    <property type="evidence" value="ECO:0007669"/>
    <property type="project" value="TreeGrafter"/>
</dbReference>
<dbReference type="GO" id="GO:0051787">
    <property type="term" value="F:misfolded protein binding"/>
    <property type="evidence" value="ECO:0007669"/>
    <property type="project" value="TreeGrafter"/>
</dbReference>
<dbReference type="HOGENOM" id="CLU_743949_0_0_1"/>
<dbReference type="eggNOG" id="KOG0715">
    <property type="taxonomic scope" value="Eukaryota"/>
</dbReference>
<proteinExistence type="predicted"/>
<feature type="compositionally biased region" description="Polar residues" evidence="2">
    <location>
        <begin position="122"/>
        <end position="134"/>
    </location>
</feature>
<feature type="region of interest" description="Disordered" evidence="2">
    <location>
        <begin position="65"/>
        <end position="134"/>
    </location>
</feature>
<evidence type="ECO:0000313" key="4">
    <source>
        <dbReference type="EMBL" id="EXJ67172.1"/>
    </source>
</evidence>
<dbReference type="SUPFAM" id="SSF46565">
    <property type="entry name" value="Chaperone J-domain"/>
    <property type="match status" value="1"/>
</dbReference>
<dbReference type="GeneID" id="19194514"/>
<dbReference type="InterPro" id="IPR036869">
    <property type="entry name" value="J_dom_sf"/>
</dbReference>
<keyword evidence="5" id="KW-1185">Reference proteome</keyword>
<evidence type="ECO:0000256" key="1">
    <source>
        <dbReference type="ARBA" id="ARBA00023186"/>
    </source>
</evidence>
<dbReference type="Pfam" id="PF00226">
    <property type="entry name" value="DnaJ"/>
    <property type="match status" value="1"/>
</dbReference>
<dbReference type="GO" id="GO:0036503">
    <property type="term" value="P:ERAD pathway"/>
    <property type="evidence" value="ECO:0007669"/>
    <property type="project" value="TreeGrafter"/>
</dbReference>
<dbReference type="CDD" id="cd06257">
    <property type="entry name" value="DnaJ"/>
    <property type="match status" value="1"/>
</dbReference>
<name>W9WGC3_9EURO</name>
<dbReference type="Gene3D" id="1.10.287.110">
    <property type="entry name" value="DnaJ domain"/>
    <property type="match status" value="1"/>
</dbReference>
<dbReference type="PRINTS" id="PR00625">
    <property type="entry name" value="JDOMAIN"/>
</dbReference>
<evidence type="ECO:0000256" key="2">
    <source>
        <dbReference type="SAM" id="MobiDB-lite"/>
    </source>
</evidence>
<evidence type="ECO:0000259" key="3">
    <source>
        <dbReference type="PROSITE" id="PS50076"/>
    </source>
</evidence>
<dbReference type="InterPro" id="IPR051948">
    <property type="entry name" value="Hsp70_co-chaperone_J-domain"/>
</dbReference>
<comment type="caution">
    <text evidence="4">The sequence shown here is derived from an EMBL/GenBank/DDBJ whole genome shotgun (WGS) entry which is preliminary data.</text>
</comment>
<dbReference type="PROSITE" id="PS50076">
    <property type="entry name" value="DNAJ_2"/>
    <property type="match status" value="1"/>
</dbReference>
<feature type="compositionally biased region" description="Basic and acidic residues" evidence="2">
    <location>
        <begin position="169"/>
        <end position="187"/>
    </location>
</feature>
<accession>W9WGC3</accession>
<dbReference type="RefSeq" id="XP_007748587.1">
    <property type="nucleotide sequence ID" value="XM_007750397.1"/>
</dbReference>
<reference evidence="4 5" key="1">
    <citation type="submission" date="2013-03" db="EMBL/GenBank/DDBJ databases">
        <title>The Genome Sequence of Cladophialophora psammophila CBS 110553.</title>
        <authorList>
            <consortium name="The Broad Institute Genomics Platform"/>
            <person name="Cuomo C."/>
            <person name="de Hoog S."/>
            <person name="Gorbushina A."/>
            <person name="Walker B."/>
            <person name="Young S.K."/>
            <person name="Zeng Q."/>
            <person name="Gargeya S."/>
            <person name="Fitzgerald M."/>
            <person name="Haas B."/>
            <person name="Abouelleil A."/>
            <person name="Allen A.W."/>
            <person name="Alvarado L."/>
            <person name="Arachchi H.M."/>
            <person name="Berlin A.M."/>
            <person name="Chapman S.B."/>
            <person name="Gainer-Dewar J."/>
            <person name="Goldberg J."/>
            <person name="Griggs A."/>
            <person name="Gujja S."/>
            <person name="Hansen M."/>
            <person name="Howarth C."/>
            <person name="Imamovic A."/>
            <person name="Ireland A."/>
            <person name="Larimer J."/>
            <person name="McCowan C."/>
            <person name="Murphy C."/>
            <person name="Pearson M."/>
            <person name="Poon T.W."/>
            <person name="Priest M."/>
            <person name="Roberts A."/>
            <person name="Saif S."/>
            <person name="Shea T."/>
            <person name="Sisk P."/>
            <person name="Sykes S."/>
            <person name="Wortman J."/>
            <person name="Nusbaum C."/>
            <person name="Birren B."/>
        </authorList>
    </citation>
    <scope>NUCLEOTIDE SEQUENCE [LARGE SCALE GENOMIC DNA]</scope>
    <source>
        <strain evidence="4 5">CBS 110553</strain>
    </source>
</reference>
<dbReference type="GO" id="GO:0051087">
    <property type="term" value="F:protein-folding chaperone binding"/>
    <property type="evidence" value="ECO:0007669"/>
    <property type="project" value="TreeGrafter"/>
</dbReference>
<dbReference type="EMBL" id="AMGX01000017">
    <property type="protein sequence ID" value="EXJ67172.1"/>
    <property type="molecule type" value="Genomic_DNA"/>
</dbReference>
<dbReference type="Proteomes" id="UP000019471">
    <property type="component" value="Unassembled WGS sequence"/>
</dbReference>
<evidence type="ECO:0000313" key="5">
    <source>
        <dbReference type="Proteomes" id="UP000019471"/>
    </source>
</evidence>
<protein>
    <recommendedName>
        <fullName evidence="3">J domain-containing protein</fullName>
    </recommendedName>
</protein>
<dbReference type="InterPro" id="IPR001623">
    <property type="entry name" value="DnaJ_domain"/>
</dbReference>
<dbReference type="SMART" id="SM00271">
    <property type="entry name" value="DnaJ"/>
    <property type="match status" value="1"/>
</dbReference>
<dbReference type="STRING" id="1182543.W9WGC3"/>
<feature type="region of interest" description="Disordered" evidence="2">
    <location>
        <begin position="149"/>
        <end position="206"/>
    </location>
</feature>
<organism evidence="4 5">
    <name type="scientific">Cladophialophora psammophila CBS 110553</name>
    <dbReference type="NCBI Taxonomy" id="1182543"/>
    <lineage>
        <taxon>Eukaryota</taxon>
        <taxon>Fungi</taxon>
        <taxon>Dikarya</taxon>
        <taxon>Ascomycota</taxon>
        <taxon>Pezizomycotina</taxon>
        <taxon>Eurotiomycetes</taxon>
        <taxon>Chaetothyriomycetidae</taxon>
        <taxon>Chaetothyriales</taxon>
        <taxon>Herpotrichiellaceae</taxon>
        <taxon>Cladophialophora</taxon>
    </lineage>
</organism>
<sequence>MTDYYSVLGVSRDATHQQIKAAYNKLILQAHPDKGGSQPKFIQIQAAWEVLREPAARAIYDEGHNATNQKPKKSQPHGKAQNAQGGQFPRDQSHGASDDDIPMPGGGSSQTSNDNHRFGSGSRPNGNSWTGYRESATGSAYTDCYGASAGAANDNDTKPRAPRTSTPEDTSHHRSRNERSNYRESYRQPRPRGYHASPPPPTAPAELNLETVNALVNKASRNLIQYKHLLGMLRSSTKARPLSPEIQIKLEHVHGFLQNRVLKLNQKVNDVNMYNLNLKTTSEMTDSFFVPLWELTVNDDNETLSDLGTSMSRVMADTDGFMRNKMGLKARGLEASEDDKATQGLRASTEALERLLTKVLLTAPGVAPPRSC</sequence>
<keyword evidence="1" id="KW-0143">Chaperone</keyword>
<dbReference type="AlphaFoldDB" id="W9WGC3"/>
<dbReference type="OrthoDB" id="442087at2759"/>
<dbReference type="PANTHER" id="PTHR44360:SF1">
    <property type="entry name" value="DNAJ HOMOLOG SUBFAMILY B MEMBER 9"/>
    <property type="match status" value="1"/>
</dbReference>
<feature type="domain" description="J" evidence="3">
    <location>
        <begin position="3"/>
        <end position="64"/>
    </location>
</feature>
<gene>
    <name evidence="4" type="ORF">A1O5_09819</name>
</gene>
<dbReference type="PANTHER" id="PTHR44360">
    <property type="entry name" value="DNAJ HOMOLOG SUBFAMILY B MEMBER 9"/>
    <property type="match status" value="1"/>
</dbReference>